<dbReference type="PANTHER" id="PTHR32157:SF0">
    <property type="entry name" value="CANCER_TESTIS ANTIGEN FAMILY 47 MEMBER C1"/>
    <property type="match status" value="1"/>
</dbReference>
<dbReference type="Proteomes" id="UP000694851">
    <property type="component" value="Unplaced"/>
</dbReference>
<accession>A0A8B7TCC1</accession>
<protein>
    <submittedName>
        <fullName evidence="3">Cancer/testis antigen 47A-like</fullName>
    </submittedName>
</protein>
<feature type="compositionally biased region" description="Low complexity" evidence="1">
    <location>
        <begin position="1"/>
        <end position="13"/>
    </location>
</feature>
<dbReference type="KEGG" id="hai:109396204"/>
<dbReference type="OrthoDB" id="9809766at2759"/>
<feature type="region of interest" description="Disordered" evidence="1">
    <location>
        <begin position="158"/>
        <end position="260"/>
    </location>
</feature>
<dbReference type="InterPro" id="IPR028930">
    <property type="entry name" value="CT47"/>
</dbReference>
<dbReference type="RefSeq" id="XP_019523382.1">
    <property type="nucleotide sequence ID" value="XM_019667837.1"/>
</dbReference>
<feature type="compositionally biased region" description="Acidic residues" evidence="1">
    <location>
        <begin position="79"/>
        <end position="94"/>
    </location>
</feature>
<sequence length="260" mass="27045">MSATGDGNPAAGDGNPGPGRLESPVGVAGARVIGEAGPHGGDGDEIGAAGGASAAGGLGQEEGQLAAGQAMAGAMDSGSSEEDSDIEPADDGEENVLGPNNMVMGAHHIPMMGFRFVFLDLMDSLLYRVYFNHHVLVRPNGTHAQVPEGPQMAQGMAELPTLPMPEGPGEGALAQEPEGSGEEATAQEPEDQPEAEAEEEPMQEAGAWEETTEYQCENSEEKAQDTESMEEEKEFNKEQEGPEMDVDPAESGPGKPSWKE</sequence>
<gene>
    <name evidence="3" type="primary">LOC109396204</name>
</gene>
<dbReference type="AlphaFoldDB" id="A0A8B7TCC1"/>
<dbReference type="PANTHER" id="PTHR32157">
    <property type="entry name" value="GENE 6268-RELATED"/>
    <property type="match status" value="1"/>
</dbReference>
<dbReference type="Pfam" id="PF15623">
    <property type="entry name" value="CT47"/>
    <property type="match status" value="1"/>
</dbReference>
<name>A0A8B7TCC1_HIPAR</name>
<feature type="compositionally biased region" description="Acidic residues" evidence="1">
    <location>
        <begin position="188"/>
        <end position="202"/>
    </location>
</feature>
<proteinExistence type="predicted"/>
<evidence type="ECO:0000313" key="3">
    <source>
        <dbReference type="RefSeq" id="XP_019523382.1"/>
    </source>
</evidence>
<evidence type="ECO:0000256" key="1">
    <source>
        <dbReference type="SAM" id="MobiDB-lite"/>
    </source>
</evidence>
<reference evidence="3" key="1">
    <citation type="submission" date="2025-08" db="UniProtKB">
        <authorList>
            <consortium name="RefSeq"/>
        </authorList>
    </citation>
    <scope>IDENTIFICATION</scope>
    <source>
        <tissue evidence="3">Muscle</tissue>
    </source>
</reference>
<evidence type="ECO:0000313" key="2">
    <source>
        <dbReference type="Proteomes" id="UP000694851"/>
    </source>
</evidence>
<keyword evidence="2" id="KW-1185">Reference proteome</keyword>
<feature type="compositionally biased region" description="Gly residues" evidence="1">
    <location>
        <begin position="48"/>
        <end position="60"/>
    </location>
</feature>
<organism evidence="2 3">
    <name type="scientific">Hipposideros armiger</name>
    <name type="common">Great Himalayan leaf-nosed bat</name>
    <dbReference type="NCBI Taxonomy" id="186990"/>
    <lineage>
        <taxon>Eukaryota</taxon>
        <taxon>Metazoa</taxon>
        <taxon>Chordata</taxon>
        <taxon>Craniata</taxon>
        <taxon>Vertebrata</taxon>
        <taxon>Euteleostomi</taxon>
        <taxon>Mammalia</taxon>
        <taxon>Eutheria</taxon>
        <taxon>Laurasiatheria</taxon>
        <taxon>Chiroptera</taxon>
        <taxon>Yinpterochiroptera</taxon>
        <taxon>Rhinolophoidea</taxon>
        <taxon>Hipposideridae</taxon>
        <taxon>Hipposideros</taxon>
    </lineage>
</organism>
<feature type="region of interest" description="Disordered" evidence="1">
    <location>
        <begin position="1"/>
        <end position="96"/>
    </location>
</feature>
<dbReference type="GeneID" id="109396204"/>
<feature type="compositionally biased region" description="Low complexity" evidence="1">
    <location>
        <begin position="61"/>
        <end position="78"/>
    </location>
</feature>